<feature type="chain" id="PRO_5044846180" evidence="2">
    <location>
        <begin position="19"/>
        <end position="139"/>
    </location>
</feature>
<protein>
    <submittedName>
        <fullName evidence="3">Uncharacterized protein</fullName>
    </submittedName>
</protein>
<evidence type="ECO:0000256" key="1">
    <source>
        <dbReference type="SAM" id="MobiDB-lite"/>
    </source>
</evidence>
<organism evidence="3 4">
    <name type="scientific">Riccia fluitans</name>
    <dbReference type="NCBI Taxonomy" id="41844"/>
    <lineage>
        <taxon>Eukaryota</taxon>
        <taxon>Viridiplantae</taxon>
        <taxon>Streptophyta</taxon>
        <taxon>Embryophyta</taxon>
        <taxon>Marchantiophyta</taxon>
        <taxon>Marchantiopsida</taxon>
        <taxon>Marchantiidae</taxon>
        <taxon>Marchantiales</taxon>
        <taxon>Ricciaceae</taxon>
        <taxon>Riccia</taxon>
    </lineage>
</organism>
<proteinExistence type="predicted"/>
<dbReference type="AlphaFoldDB" id="A0ABD1Y659"/>
<dbReference type="EMBL" id="JBHFFA010000006">
    <property type="protein sequence ID" value="KAL2622211.1"/>
    <property type="molecule type" value="Genomic_DNA"/>
</dbReference>
<keyword evidence="2" id="KW-0732">Signal</keyword>
<gene>
    <name evidence="3" type="ORF">R1flu_002416</name>
</gene>
<feature type="compositionally biased region" description="Low complexity" evidence="1">
    <location>
        <begin position="77"/>
        <end position="93"/>
    </location>
</feature>
<feature type="region of interest" description="Disordered" evidence="1">
    <location>
        <begin position="76"/>
        <end position="95"/>
    </location>
</feature>
<comment type="caution">
    <text evidence="3">The sequence shown here is derived from an EMBL/GenBank/DDBJ whole genome shotgun (WGS) entry which is preliminary data.</text>
</comment>
<evidence type="ECO:0000256" key="2">
    <source>
        <dbReference type="SAM" id="SignalP"/>
    </source>
</evidence>
<feature type="region of interest" description="Disordered" evidence="1">
    <location>
        <begin position="108"/>
        <end position="139"/>
    </location>
</feature>
<reference evidence="3 4" key="1">
    <citation type="submission" date="2024-09" db="EMBL/GenBank/DDBJ databases">
        <title>Chromosome-scale assembly of Riccia fluitans.</title>
        <authorList>
            <person name="Paukszto L."/>
            <person name="Sawicki J."/>
            <person name="Karawczyk K."/>
            <person name="Piernik-Szablinska J."/>
            <person name="Szczecinska M."/>
            <person name="Mazdziarz M."/>
        </authorList>
    </citation>
    <scope>NUCLEOTIDE SEQUENCE [LARGE SCALE GENOMIC DNA]</scope>
    <source>
        <strain evidence="3">Rf_01</strain>
        <tissue evidence="3">Aerial parts of the thallus</tissue>
    </source>
</reference>
<sequence length="139" mass="15328">MGASTFQILLILTLAVMAECTRTLQSTDMVISSFSSHSHPPPLSPVQYQQFYEARQPPRAPIAQEYVLHRGYPFGSPSPYKSSSSSSESASPSVVEMSQEQYWSFQQLRKNPAGPNPIGNDLPKGKRLVKNRCPPPYGG</sequence>
<evidence type="ECO:0000313" key="4">
    <source>
        <dbReference type="Proteomes" id="UP001605036"/>
    </source>
</evidence>
<name>A0ABD1Y659_9MARC</name>
<accession>A0ABD1Y659</accession>
<dbReference type="Proteomes" id="UP001605036">
    <property type="component" value="Unassembled WGS sequence"/>
</dbReference>
<keyword evidence="4" id="KW-1185">Reference proteome</keyword>
<feature type="signal peptide" evidence="2">
    <location>
        <begin position="1"/>
        <end position="18"/>
    </location>
</feature>
<evidence type="ECO:0000313" key="3">
    <source>
        <dbReference type="EMBL" id="KAL2622211.1"/>
    </source>
</evidence>